<evidence type="ECO:0000313" key="3">
    <source>
        <dbReference type="Proteomes" id="UP000006906"/>
    </source>
</evidence>
<feature type="compositionally biased region" description="Low complexity" evidence="1">
    <location>
        <begin position="97"/>
        <end position="127"/>
    </location>
</feature>
<dbReference type="RefSeq" id="XP_042925534.1">
    <property type="nucleotide sequence ID" value="XM_043060405.1"/>
</dbReference>
<name>A0A2K3DVA1_CHLRE</name>
<dbReference type="EMBL" id="CM008964">
    <property type="protein sequence ID" value="PNW84444.1"/>
    <property type="molecule type" value="Genomic_DNA"/>
</dbReference>
<dbReference type="KEGG" id="cre:CHLRE_03g145027v5"/>
<dbReference type="Gramene" id="PNW84444">
    <property type="protein sequence ID" value="PNW84444"/>
    <property type="gene ID" value="CHLRE_03g145027v5"/>
</dbReference>
<gene>
    <name evidence="2" type="ORF">CHLRE_03g145027v5</name>
</gene>
<dbReference type="PANTHER" id="PTHR31350">
    <property type="entry name" value="SI:DKEY-261L7.2"/>
    <property type="match status" value="1"/>
</dbReference>
<feature type="region of interest" description="Disordered" evidence="1">
    <location>
        <begin position="55"/>
        <end position="156"/>
    </location>
</feature>
<accession>A0A2K3DVA1</accession>
<sequence length="478" mass="49297">MRVPPGTDITSGPHAPTQLQLLPLASGRRAARTCALAHAQQWRRVSCCCPRRQLPAPGSQRRPLPPVAAAPGSDGDVGGTRSRRHPDLLRVAQGKDGSSSRGNDGSGSSNSGDSSSSSGSSSLGGRSARVMGGAVAPAPADAPAPDPLRPEQVDDRYRRADYSDVFQYESRQAFARAIAGGEPRMRLAEAALHVTAEDDAIASLSTVRFPVAAWLERIDRLVDQLCAVNLRRAATATATATTGAAAMAAGAAGATAGGAGAEAEAAAVAAEAGGVLRVVERYLWEECGFRAPDYGRSNLPVNAVVDHAGVWEDARLGYLHETLVRRQGHPATLGLLLGDVCARLLDRGRLPCAAAIDTQGFQYLPRAVALPQLTRDVLAVAAAAGGGSAGGGPVGGLNTCTSEVLVEMLRHLKRAYWPFAWDSGEHLDAAYPGGGAASHGGFRSAAKLATGEEMSAALAAIAKHRQSTAISRQPSGPG</sequence>
<dbReference type="OrthoDB" id="611769at2759"/>
<protein>
    <submittedName>
        <fullName evidence="2">Uncharacterized protein</fullName>
    </submittedName>
</protein>
<dbReference type="GeneID" id="66052677"/>
<proteinExistence type="predicted"/>
<dbReference type="InParanoid" id="A0A2K3DVA1"/>
<evidence type="ECO:0000313" key="2">
    <source>
        <dbReference type="EMBL" id="PNW84444.1"/>
    </source>
</evidence>
<keyword evidence="3" id="KW-1185">Reference proteome</keyword>
<organism evidence="2 3">
    <name type="scientific">Chlamydomonas reinhardtii</name>
    <name type="common">Chlamydomonas smithii</name>
    <dbReference type="NCBI Taxonomy" id="3055"/>
    <lineage>
        <taxon>Eukaryota</taxon>
        <taxon>Viridiplantae</taxon>
        <taxon>Chlorophyta</taxon>
        <taxon>core chlorophytes</taxon>
        <taxon>Chlorophyceae</taxon>
        <taxon>CS clade</taxon>
        <taxon>Chlamydomonadales</taxon>
        <taxon>Chlamydomonadaceae</taxon>
        <taxon>Chlamydomonas</taxon>
    </lineage>
</organism>
<evidence type="ECO:0000256" key="1">
    <source>
        <dbReference type="SAM" id="MobiDB-lite"/>
    </source>
</evidence>
<dbReference type="STRING" id="3055.A0A2K3DVA1"/>
<reference evidence="2 3" key="1">
    <citation type="journal article" date="2007" name="Science">
        <title>The Chlamydomonas genome reveals the evolution of key animal and plant functions.</title>
        <authorList>
            <person name="Merchant S.S."/>
            <person name="Prochnik S.E."/>
            <person name="Vallon O."/>
            <person name="Harris E.H."/>
            <person name="Karpowicz S.J."/>
            <person name="Witman G.B."/>
            <person name="Terry A."/>
            <person name="Salamov A."/>
            <person name="Fritz-Laylin L.K."/>
            <person name="Marechal-Drouard L."/>
            <person name="Marshall W.F."/>
            <person name="Qu L.H."/>
            <person name="Nelson D.R."/>
            <person name="Sanderfoot A.A."/>
            <person name="Spalding M.H."/>
            <person name="Kapitonov V.V."/>
            <person name="Ren Q."/>
            <person name="Ferris P."/>
            <person name="Lindquist E."/>
            <person name="Shapiro H."/>
            <person name="Lucas S.M."/>
            <person name="Grimwood J."/>
            <person name="Schmutz J."/>
            <person name="Cardol P."/>
            <person name="Cerutti H."/>
            <person name="Chanfreau G."/>
            <person name="Chen C.L."/>
            <person name="Cognat V."/>
            <person name="Croft M.T."/>
            <person name="Dent R."/>
            <person name="Dutcher S."/>
            <person name="Fernandez E."/>
            <person name="Fukuzawa H."/>
            <person name="Gonzalez-Ballester D."/>
            <person name="Gonzalez-Halphen D."/>
            <person name="Hallmann A."/>
            <person name="Hanikenne M."/>
            <person name="Hippler M."/>
            <person name="Inwood W."/>
            <person name="Jabbari K."/>
            <person name="Kalanon M."/>
            <person name="Kuras R."/>
            <person name="Lefebvre P.A."/>
            <person name="Lemaire S.D."/>
            <person name="Lobanov A.V."/>
            <person name="Lohr M."/>
            <person name="Manuell A."/>
            <person name="Meier I."/>
            <person name="Mets L."/>
            <person name="Mittag M."/>
            <person name="Mittelmeier T."/>
            <person name="Moroney J.V."/>
            <person name="Moseley J."/>
            <person name="Napoli C."/>
            <person name="Nedelcu A.M."/>
            <person name="Niyogi K."/>
            <person name="Novoselov S.V."/>
            <person name="Paulsen I.T."/>
            <person name="Pazour G."/>
            <person name="Purton S."/>
            <person name="Ral J.P."/>
            <person name="Riano-Pachon D.M."/>
            <person name="Riekhof W."/>
            <person name="Rymarquis L."/>
            <person name="Schroda M."/>
            <person name="Stern D."/>
            <person name="Umen J."/>
            <person name="Willows R."/>
            <person name="Wilson N."/>
            <person name="Zimmer S.L."/>
            <person name="Allmer J."/>
            <person name="Balk J."/>
            <person name="Bisova K."/>
            <person name="Chen C.J."/>
            <person name="Elias M."/>
            <person name="Gendler K."/>
            <person name="Hauser C."/>
            <person name="Lamb M.R."/>
            <person name="Ledford H."/>
            <person name="Long J.C."/>
            <person name="Minagawa J."/>
            <person name="Page M.D."/>
            <person name="Pan J."/>
            <person name="Pootakham W."/>
            <person name="Roje S."/>
            <person name="Rose A."/>
            <person name="Stahlberg E."/>
            <person name="Terauchi A.M."/>
            <person name="Yang P."/>
            <person name="Ball S."/>
            <person name="Bowler C."/>
            <person name="Dieckmann C.L."/>
            <person name="Gladyshev V.N."/>
            <person name="Green P."/>
            <person name="Jorgensen R."/>
            <person name="Mayfield S."/>
            <person name="Mueller-Roeber B."/>
            <person name="Rajamani S."/>
            <person name="Sayre R.T."/>
            <person name="Brokstein P."/>
            <person name="Dubchak I."/>
            <person name="Goodstein D."/>
            <person name="Hornick L."/>
            <person name="Huang Y.W."/>
            <person name="Jhaveri J."/>
            <person name="Luo Y."/>
            <person name="Martinez D."/>
            <person name="Ngau W.C."/>
            <person name="Otillar B."/>
            <person name="Poliakov A."/>
            <person name="Porter A."/>
            <person name="Szajkowski L."/>
            <person name="Werner G."/>
            <person name="Zhou K."/>
            <person name="Grigoriev I.V."/>
            <person name="Rokhsar D.S."/>
            <person name="Grossman A.R."/>
        </authorList>
    </citation>
    <scope>NUCLEOTIDE SEQUENCE [LARGE SCALE GENOMIC DNA]</scope>
    <source>
        <strain evidence="3">CC-503</strain>
    </source>
</reference>
<dbReference type="Proteomes" id="UP000006906">
    <property type="component" value="Chromosome 3"/>
</dbReference>
<dbReference type="PANTHER" id="PTHR31350:SF29">
    <property type="entry name" value="PROTEIN SIRB1 N-TERMINAL DOMAIN-CONTAINING PROTEIN"/>
    <property type="match status" value="1"/>
</dbReference>
<dbReference type="AlphaFoldDB" id="A0A2K3DVA1"/>